<dbReference type="Gene3D" id="3.40.800.10">
    <property type="entry name" value="Ureohydrolase domain"/>
    <property type="match status" value="1"/>
</dbReference>
<dbReference type="PIRSF" id="PIRSF036979">
    <property type="entry name" value="Arginase"/>
    <property type="match status" value="1"/>
</dbReference>
<keyword evidence="1 3" id="KW-0479">Metal-binding</keyword>
<evidence type="ECO:0000313" key="5">
    <source>
        <dbReference type="EMBL" id="MBO8429451.1"/>
    </source>
</evidence>
<dbReference type="Proteomes" id="UP000823635">
    <property type="component" value="Unassembled WGS sequence"/>
</dbReference>
<feature type="binding site" evidence="3">
    <location>
        <position position="265"/>
    </location>
    <ligand>
        <name>Mn(2+)</name>
        <dbReference type="ChEBI" id="CHEBI:29035"/>
        <label>1</label>
    </ligand>
</feature>
<dbReference type="EMBL" id="JADINB010000130">
    <property type="protein sequence ID" value="MBO8429451.1"/>
    <property type="molecule type" value="Genomic_DNA"/>
</dbReference>
<keyword evidence="3" id="KW-0464">Manganese</keyword>
<keyword evidence="2" id="KW-0378">Hydrolase</keyword>
<comment type="caution">
    <text evidence="5">The sequence shown here is derived from an EMBL/GenBank/DDBJ whole genome shotgun (WGS) entry which is preliminary data.</text>
</comment>
<reference evidence="5" key="1">
    <citation type="submission" date="2020-10" db="EMBL/GenBank/DDBJ databases">
        <authorList>
            <person name="Gilroy R."/>
        </authorList>
    </citation>
    <scope>NUCLEOTIDE SEQUENCE</scope>
    <source>
        <strain evidence="5">15467</strain>
    </source>
</reference>
<dbReference type="PANTHER" id="PTHR11358:SF26">
    <property type="entry name" value="GUANIDINO ACID HYDROLASE, MITOCHONDRIAL"/>
    <property type="match status" value="1"/>
</dbReference>
<dbReference type="PRINTS" id="PR00116">
    <property type="entry name" value="ARGINASE"/>
</dbReference>
<feature type="binding site" evidence="3">
    <location>
        <position position="149"/>
    </location>
    <ligand>
        <name>Mn(2+)</name>
        <dbReference type="ChEBI" id="CHEBI:29035"/>
        <label>1</label>
    </ligand>
</feature>
<proteinExistence type="inferred from homology"/>
<comment type="similarity">
    <text evidence="4">Belongs to the arginase family.</text>
</comment>
<feature type="binding site" evidence="3">
    <location>
        <position position="267"/>
    </location>
    <ligand>
        <name>Mn(2+)</name>
        <dbReference type="ChEBI" id="CHEBI:29035"/>
        <label>1</label>
    </ligand>
</feature>
<reference evidence="5" key="2">
    <citation type="journal article" date="2021" name="PeerJ">
        <title>Extensive microbial diversity within the chicken gut microbiome revealed by metagenomics and culture.</title>
        <authorList>
            <person name="Gilroy R."/>
            <person name="Ravi A."/>
            <person name="Getino M."/>
            <person name="Pursley I."/>
            <person name="Horton D.L."/>
            <person name="Alikhan N.F."/>
            <person name="Baker D."/>
            <person name="Gharbi K."/>
            <person name="Hall N."/>
            <person name="Watson M."/>
            <person name="Adriaenssens E.M."/>
            <person name="Foster-Nyarko E."/>
            <person name="Jarju S."/>
            <person name="Secka A."/>
            <person name="Antonio M."/>
            <person name="Oren A."/>
            <person name="Chaudhuri R.R."/>
            <person name="La Ragione R."/>
            <person name="Hildebrand F."/>
            <person name="Pallen M.J."/>
        </authorList>
    </citation>
    <scope>NUCLEOTIDE SEQUENCE</scope>
    <source>
        <strain evidence="5">15467</strain>
    </source>
</reference>
<dbReference type="InterPro" id="IPR006035">
    <property type="entry name" value="Ureohydrolase"/>
</dbReference>
<dbReference type="AlphaFoldDB" id="A0A9D9DN49"/>
<dbReference type="CDD" id="cd11593">
    <property type="entry name" value="Agmatinase-like_2"/>
    <property type="match status" value="1"/>
</dbReference>
<dbReference type="Pfam" id="PF00491">
    <property type="entry name" value="Arginase"/>
    <property type="match status" value="1"/>
</dbReference>
<name>A0A9D9DN49_9BACT</name>
<dbReference type="PANTHER" id="PTHR11358">
    <property type="entry name" value="ARGINASE/AGMATINASE"/>
    <property type="match status" value="1"/>
</dbReference>
<feature type="binding site" evidence="3">
    <location>
        <position position="176"/>
    </location>
    <ligand>
        <name>Mn(2+)</name>
        <dbReference type="ChEBI" id="CHEBI:29035"/>
        <label>1</label>
    </ligand>
</feature>
<accession>A0A9D9DN49</accession>
<protein>
    <submittedName>
        <fullName evidence="5">Agmatinase family protein</fullName>
    </submittedName>
</protein>
<evidence type="ECO:0000256" key="4">
    <source>
        <dbReference type="PROSITE-ProRule" id="PRU00742"/>
    </source>
</evidence>
<gene>
    <name evidence="5" type="ORF">IAC68_05935</name>
</gene>
<evidence type="ECO:0000256" key="1">
    <source>
        <dbReference type="ARBA" id="ARBA00022723"/>
    </source>
</evidence>
<dbReference type="SUPFAM" id="SSF52768">
    <property type="entry name" value="Arginase/deacetylase"/>
    <property type="match status" value="1"/>
</dbReference>
<organism evidence="5 6">
    <name type="scientific">Candidatus Egerieousia excrementavium</name>
    <dbReference type="NCBI Taxonomy" id="2840778"/>
    <lineage>
        <taxon>Bacteria</taxon>
        <taxon>Pseudomonadati</taxon>
        <taxon>Bacteroidota</taxon>
        <taxon>Bacteroidia</taxon>
        <taxon>Bacteroidales</taxon>
        <taxon>Candidatus Egerieousia</taxon>
    </lineage>
</organism>
<dbReference type="GO" id="GO:0033389">
    <property type="term" value="P:putrescine biosynthetic process from arginine, via agmatine"/>
    <property type="evidence" value="ECO:0007669"/>
    <property type="project" value="TreeGrafter"/>
</dbReference>
<dbReference type="GO" id="GO:0046872">
    <property type="term" value="F:metal ion binding"/>
    <property type="evidence" value="ECO:0007669"/>
    <property type="project" value="UniProtKB-KW"/>
</dbReference>
<evidence type="ECO:0000256" key="3">
    <source>
        <dbReference type="PIRSR" id="PIRSR036979-1"/>
    </source>
</evidence>
<dbReference type="InterPro" id="IPR023696">
    <property type="entry name" value="Ureohydrolase_dom_sf"/>
</dbReference>
<dbReference type="PROSITE" id="PS51409">
    <property type="entry name" value="ARGINASE_2"/>
    <property type="match status" value="1"/>
</dbReference>
<dbReference type="GO" id="GO:0008783">
    <property type="term" value="F:agmatinase activity"/>
    <property type="evidence" value="ECO:0007669"/>
    <property type="project" value="TreeGrafter"/>
</dbReference>
<comment type="cofactor">
    <cofactor evidence="3">
        <name>Mn(2+)</name>
        <dbReference type="ChEBI" id="CHEBI:29035"/>
    </cofactor>
    <text evidence="3">Binds 2 manganese ions per subunit.</text>
</comment>
<evidence type="ECO:0000256" key="2">
    <source>
        <dbReference type="ARBA" id="ARBA00022801"/>
    </source>
</evidence>
<evidence type="ECO:0000313" key="6">
    <source>
        <dbReference type="Proteomes" id="UP000823635"/>
    </source>
</evidence>
<feature type="binding site" evidence="3">
    <location>
        <position position="172"/>
    </location>
    <ligand>
        <name>Mn(2+)</name>
        <dbReference type="ChEBI" id="CHEBI:29035"/>
        <label>1</label>
    </ligand>
</feature>
<feature type="binding site" evidence="3">
    <location>
        <position position="174"/>
    </location>
    <ligand>
        <name>Mn(2+)</name>
        <dbReference type="ChEBI" id="CHEBI:29035"/>
        <label>1</label>
    </ligand>
</feature>
<sequence length="335" mass="37022">MEKFNPNDIGIPNGNFFGLPYTVGESETVLLPVTWDVTTSYASGTAKGPQAMLDASLQIDLFDELVPQVWKRKIATLPFSGEIENMNGRGRAMAEQVMESLAKGEDPAGLIHKVSEVNSLSERLNEYVYSTCRQYLDEGKRVGVVGGEHSVPFGYIMALAERYQDFGILHIDAHADLRRAYEGFTYSHASIMYNVLDRIPQVSRICQVAVRDFCSDEYDIMCGDGRVRSFTDRALHRDKFLGKSWDSICGNIIGVLPEKVYISFDIDGLSASLAPNTGTPVPGGLSFREADYLLEKLSLSGREVIGFDLCEVAPGSEGEWDANVGSRVLFRLCLC</sequence>